<dbReference type="SUPFAM" id="SSF53850">
    <property type="entry name" value="Periplasmic binding protein-like II"/>
    <property type="match status" value="1"/>
</dbReference>
<evidence type="ECO:0000313" key="13">
    <source>
        <dbReference type="Proteomes" id="UP001164746"/>
    </source>
</evidence>
<sequence length="681" mass="76810">MTITWKTLNYLSLLVLVNGTSVCEPKTTLNIGVISNGSGIVKTDIICNFTYNVTINWHYIDTTEVFQIHKSVEIMDSDETVDVILLFDYAPTTLEIKGLYETKNKELIKWGERLETPVPNTSTANEPTNLCGDEYIPDLMAGPGDPLKKSVTMAAPKALSSFVKHLQWKTVLLLHNNQTELEASHTMEHLSDNGVMFAVFNVDHANQFDSVISRRKTLMRQFSRWLVAVYGHSVGVSRALQACANDLDNVAILAVPEIIGDMTDFRDIMVNIILDEYRSEISGTNIGTTHKENLIAMLKQEASTWSPVSKCQGFYIDTLIWTDKGRQFSSAGFMDLSGNTVIKADIFPNTKYGYNKRQFLVATLPEVDLTVGPLSQQAEREKAIDFSYPFFYEYTTVLFKKPDPNARKWRTLVDPFKWQVLLCISGVHLPDSHAGRTIVSSWWLFCIVVVGIYSGNLIAFLTVTKESPPFTTLEELVKLKGTYKWGTLGGTHWENLFTSSHTEPYKSIGDGLREFNRTDPTILHPSAEFHVQRVLVDEHYAWIGDKTAVEMATANECQLMMQIHEGGLLQIWKRRWWPKANFCAKQITTEENPIAIADVQSAFYVCVIGIFIGTVAFVMEICIDKYRKCKEKTPRTPNLPKNVTCAVLTVTSNSRRETHIGESTERNGSMYNNHVNNGTLS</sequence>
<feature type="signal peptide" evidence="10">
    <location>
        <begin position="1"/>
        <end position="19"/>
    </location>
</feature>
<organism evidence="12 13">
    <name type="scientific">Mya arenaria</name>
    <name type="common">Soft-shell clam</name>
    <dbReference type="NCBI Taxonomy" id="6604"/>
    <lineage>
        <taxon>Eukaryota</taxon>
        <taxon>Metazoa</taxon>
        <taxon>Spiralia</taxon>
        <taxon>Lophotrochozoa</taxon>
        <taxon>Mollusca</taxon>
        <taxon>Bivalvia</taxon>
        <taxon>Autobranchia</taxon>
        <taxon>Heteroconchia</taxon>
        <taxon>Euheterodonta</taxon>
        <taxon>Imparidentia</taxon>
        <taxon>Neoheterodontei</taxon>
        <taxon>Myida</taxon>
        <taxon>Myoidea</taxon>
        <taxon>Myidae</taxon>
        <taxon>Mya</taxon>
    </lineage>
</organism>
<dbReference type="InterPro" id="IPR001320">
    <property type="entry name" value="Iontro_rcpt_C"/>
</dbReference>
<evidence type="ECO:0000256" key="5">
    <source>
        <dbReference type="ARBA" id="ARBA00023136"/>
    </source>
</evidence>
<feature type="domain" description="Ionotropic glutamate receptor C-terminal" evidence="11">
    <location>
        <begin position="284"/>
        <end position="579"/>
    </location>
</feature>
<reference evidence="12" key="1">
    <citation type="submission" date="2022-11" db="EMBL/GenBank/DDBJ databases">
        <title>Centuries of genome instability and evolution in soft-shell clam transmissible cancer (bioRxiv).</title>
        <authorList>
            <person name="Hart S.F.M."/>
            <person name="Yonemitsu M.A."/>
            <person name="Giersch R.M."/>
            <person name="Beal B.F."/>
            <person name="Arriagada G."/>
            <person name="Davis B.W."/>
            <person name="Ostrander E.A."/>
            <person name="Goff S.P."/>
            <person name="Metzger M.J."/>
        </authorList>
    </citation>
    <scope>NUCLEOTIDE SEQUENCE</scope>
    <source>
        <strain evidence="12">MELC-2E11</strain>
        <tissue evidence="12">Siphon/mantle</tissue>
    </source>
</reference>
<dbReference type="Pfam" id="PF00060">
    <property type="entry name" value="Lig_chan"/>
    <property type="match status" value="1"/>
</dbReference>
<comment type="subcellular location">
    <subcellularLocation>
        <location evidence="1">Cell membrane</location>
        <topology evidence="1">Multi-pass membrane protein</topology>
    </subcellularLocation>
</comment>
<evidence type="ECO:0000256" key="8">
    <source>
        <dbReference type="SAM" id="MobiDB-lite"/>
    </source>
</evidence>
<keyword evidence="4 9" id="KW-1133">Transmembrane helix</keyword>
<evidence type="ECO:0000256" key="4">
    <source>
        <dbReference type="ARBA" id="ARBA00022989"/>
    </source>
</evidence>
<dbReference type="Proteomes" id="UP001164746">
    <property type="component" value="Chromosome 15"/>
</dbReference>
<dbReference type="Gene3D" id="3.40.190.10">
    <property type="entry name" value="Periplasmic binding protein-like II"/>
    <property type="match status" value="2"/>
</dbReference>
<evidence type="ECO:0000256" key="10">
    <source>
        <dbReference type="SAM" id="SignalP"/>
    </source>
</evidence>
<keyword evidence="7" id="KW-0325">Glycoprotein</keyword>
<evidence type="ECO:0000256" key="3">
    <source>
        <dbReference type="ARBA" id="ARBA00022692"/>
    </source>
</evidence>
<evidence type="ECO:0000256" key="1">
    <source>
        <dbReference type="ARBA" id="ARBA00004651"/>
    </source>
</evidence>
<dbReference type="PANTHER" id="PTHR42643:SF24">
    <property type="entry name" value="IONOTROPIC RECEPTOR 60A"/>
    <property type="match status" value="1"/>
</dbReference>
<dbReference type="SMART" id="SM00079">
    <property type="entry name" value="PBPe"/>
    <property type="match status" value="1"/>
</dbReference>
<keyword evidence="2" id="KW-1003">Cell membrane</keyword>
<feature type="chain" id="PRO_5045740424" evidence="10">
    <location>
        <begin position="20"/>
        <end position="681"/>
    </location>
</feature>
<keyword evidence="3 9" id="KW-0812">Transmembrane</keyword>
<keyword evidence="10" id="KW-0732">Signal</keyword>
<feature type="compositionally biased region" description="Basic and acidic residues" evidence="8">
    <location>
        <begin position="656"/>
        <end position="665"/>
    </location>
</feature>
<proteinExistence type="predicted"/>
<evidence type="ECO:0000256" key="6">
    <source>
        <dbReference type="ARBA" id="ARBA00023170"/>
    </source>
</evidence>
<evidence type="ECO:0000256" key="7">
    <source>
        <dbReference type="ARBA" id="ARBA00023180"/>
    </source>
</evidence>
<dbReference type="EMBL" id="CP111026">
    <property type="protein sequence ID" value="WAR27385.1"/>
    <property type="molecule type" value="Genomic_DNA"/>
</dbReference>
<dbReference type="PANTHER" id="PTHR42643">
    <property type="entry name" value="IONOTROPIC RECEPTOR 20A-RELATED"/>
    <property type="match status" value="1"/>
</dbReference>
<accession>A0ABY7FYV2</accession>
<feature type="transmembrane region" description="Helical" evidence="9">
    <location>
        <begin position="442"/>
        <end position="463"/>
    </location>
</feature>
<protein>
    <submittedName>
        <fullName evidence="12">GRIK3-like protein</fullName>
    </submittedName>
</protein>
<evidence type="ECO:0000256" key="9">
    <source>
        <dbReference type="SAM" id="Phobius"/>
    </source>
</evidence>
<dbReference type="InterPro" id="IPR052192">
    <property type="entry name" value="Insect_Ionotropic_Sensory_Rcpt"/>
</dbReference>
<evidence type="ECO:0000256" key="2">
    <source>
        <dbReference type="ARBA" id="ARBA00022475"/>
    </source>
</evidence>
<feature type="compositionally biased region" description="Polar residues" evidence="8">
    <location>
        <begin position="666"/>
        <end position="681"/>
    </location>
</feature>
<feature type="transmembrane region" description="Helical" evidence="9">
    <location>
        <begin position="602"/>
        <end position="623"/>
    </location>
</feature>
<name>A0ABY7FYV2_MYAAR</name>
<keyword evidence="6" id="KW-0675">Receptor</keyword>
<keyword evidence="5 9" id="KW-0472">Membrane</keyword>
<gene>
    <name evidence="12" type="ORF">MAR_013089</name>
</gene>
<keyword evidence="13" id="KW-1185">Reference proteome</keyword>
<evidence type="ECO:0000313" key="12">
    <source>
        <dbReference type="EMBL" id="WAR27385.1"/>
    </source>
</evidence>
<evidence type="ECO:0000259" key="11">
    <source>
        <dbReference type="SMART" id="SM00079"/>
    </source>
</evidence>
<feature type="region of interest" description="Disordered" evidence="8">
    <location>
        <begin position="656"/>
        <end position="681"/>
    </location>
</feature>